<dbReference type="Proteomes" id="UP000683925">
    <property type="component" value="Unassembled WGS sequence"/>
</dbReference>
<evidence type="ECO:0000313" key="1">
    <source>
        <dbReference type="EMBL" id="CAD8198637.1"/>
    </source>
</evidence>
<dbReference type="OrthoDB" id="409136at2759"/>
<protein>
    <submittedName>
        <fullName evidence="1">Uncharacterized protein</fullName>
    </submittedName>
</protein>
<sequence>MEENEEKYNKTVSDMPWLFYDFKEFVKYQEYYEYKKHIHLQLIYRHTMFTYLKPNNVQLITNQERGTVEKEGQRAFDKQLTQMSLK</sequence>
<name>A0A8S1XBV1_PAROT</name>
<accession>A0A8S1XBV1</accession>
<reference evidence="1" key="1">
    <citation type="submission" date="2021-01" db="EMBL/GenBank/DDBJ databases">
        <authorList>
            <consortium name="Genoscope - CEA"/>
            <person name="William W."/>
        </authorList>
    </citation>
    <scope>NUCLEOTIDE SEQUENCE</scope>
</reference>
<dbReference type="AlphaFoldDB" id="A0A8S1XBV1"/>
<dbReference type="EMBL" id="CAJJDP010000117">
    <property type="protein sequence ID" value="CAD8198637.1"/>
    <property type="molecule type" value="Genomic_DNA"/>
</dbReference>
<proteinExistence type="predicted"/>
<organism evidence="1 2">
    <name type="scientific">Paramecium octaurelia</name>
    <dbReference type="NCBI Taxonomy" id="43137"/>
    <lineage>
        <taxon>Eukaryota</taxon>
        <taxon>Sar</taxon>
        <taxon>Alveolata</taxon>
        <taxon>Ciliophora</taxon>
        <taxon>Intramacronucleata</taxon>
        <taxon>Oligohymenophorea</taxon>
        <taxon>Peniculida</taxon>
        <taxon>Parameciidae</taxon>
        <taxon>Paramecium</taxon>
    </lineage>
</organism>
<evidence type="ECO:0000313" key="2">
    <source>
        <dbReference type="Proteomes" id="UP000683925"/>
    </source>
</evidence>
<gene>
    <name evidence="1" type="ORF">POCTA_138.1.T1170109</name>
</gene>
<comment type="caution">
    <text evidence="1">The sequence shown here is derived from an EMBL/GenBank/DDBJ whole genome shotgun (WGS) entry which is preliminary data.</text>
</comment>
<keyword evidence="2" id="KW-1185">Reference proteome</keyword>